<feature type="transmembrane region" description="Helical" evidence="1">
    <location>
        <begin position="66"/>
        <end position="94"/>
    </location>
</feature>
<reference evidence="2" key="1">
    <citation type="submission" date="2020-10" db="EMBL/GenBank/DDBJ databases">
        <authorList>
            <person name="Gilroy R."/>
        </authorList>
    </citation>
    <scope>NUCLEOTIDE SEQUENCE</scope>
    <source>
        <strain evidence="2">13766</strain>
    </source>
</reference>
<organism evidence="2 3">
    <name type="scientific">Candidatus Alectryocaccomicrobium excrementavium</name>
    <dbReference type="NCBI Taxonomy" id="2840668"/>
    <lineage>
        <taxon>Bacteria</taxon>
        <taxon>Bacillati</taxon>
        <taxon>Bacillota</taxon>
        <taxon>Clostridia</taxon>
        <taxon>Candidatus Alectryocaccomicrobium</taxon>
    </lineage>
</organism>
<reference evidence="2" key="2">
    <citation type="journal article" date="2021" name="PeerJ">
        <title>Extensive microbial diversity within the chicken gut microbiome revealed by metagenomics and culture.</title>
        <authorList>
            <person name="Gilroy R."/>
            <person name="Ravi A."/>
            <person name="Getino M."/>
            <person name="Pursley I."/>
            <person name="Horton D.L."/>
            <person name="Alikhan N.F."/>
            <person name="Baker D."/>
            <person name="Gharbi K."/>
            <person name="Hall N."/>
            <person name="Watson M."/>
            <person name="Adriaenssens E.M."/>
            <person name="Foster-Nyarko E."/>
            <person name="Jarju S."/>
            <person name="Secka A."/>
            <person name="Antonio M."/>
            <person name="Oren A."/>
            <person name="Chaudhuri R.R."/>
            <person name="La Ragione R."/>
            <person name="Hildebrand F."/>
            <person name="Pallen M.J."/>
        </authorList>
    </citation>
    <scope>NUCLEOTIDE SEQUENCE</scope>
    <source>
        <strain evidence="2">13766</strain>
    </source>
</reference>
<protein>
    <recommendedName>
        <fullName evidence="4">EamA domain-containing protein</fullName>
    </recommendedName>
</protein>
<feature type="transmembrane region" description="Helical" evidence="1">
    <location>
        <begin position="246"/>
        <end position="268"/>
    </location>
</feature>
<sequence>MLTLLIVAAIAFATLQSLFSRLYSDHYPRRTGMASALAYAVFYGAFIGLATLALEGVSFEASSATWILGAANALALSLYNLSLLQAGVCGGYAAMMVSLLSGGILVPAVTNAVFLGQSLGAAQLAGIILLLMAIVLMNLRGLSLAGQSRRFYVWCALLFLANGLYGSLMSAQPQLAGSAQRGEMIAITYMGSALSSASLLLLRAPRDFLPAFRMGFRSALCALGGSASATIAANLALYLLHEMNPTIANTINNGGVLVLSTLLSAALLHEKLSRPAALGLVSACAGIVLMGL</sequence>
<accession>A0A9D1G382</accession>
<dbReference type="SUPFAM" id="SSF103481">
    <property type="entry name" value="Multidrug resistance efflux transporter EmrE"/>
    <property type="match status" value="1"/>
</dbReference>
<name>A0A9D1G382_9FIRM</name>
<dbReference type="Gene3D" id="1.10.3730.20">
    <property type="match status" value="1"/>
</dbReference>
<keyword evidence="1" id="KW-1133">Transmembrane helix</keyword>
<evidence type="ECO:0000313" key="2">
    <source>
        <dbReference type="EMBL" id="HIS93650.1"/>
    </source>
</evidence>
<proteinExistence type="predicted"/>
<feature type="transmembrane region" description="Helical" evidence="1">
    <location>
        <begin position="151"/>
        <end position="172"/>
    </location>
</feature>
<feature type="transmembrane region" description="Helical" evidence="1">
    <location>
        <begin position="36"/>
        <end position="54"/>
    </location>
</feature>
<dbReference type="EMBL" id="DVJN01000221">
    <property type="protein sequence ID" value="HIS93650.1"/>
    <property type="molecule type" value="Genomic_DNA"/>
</dbReference>
<evidence type="ECO:0008006" key="4">
    <source>
        <dbReference type="Google" id="ProtNLM"/>
    </source>
</evidence>
<dbReference type="Proteomes" id="UP000824140">
    <property type="component" value="Unassembled WGS sequence"/>
</dbReference>
<comment type="caution">
    <text evidence="2">The sequence shown here is derived from an EMBL/GenBank/DDBJ whole genome shotgun (WGS) entry which is preliminary data.</text>
</comment>
<evidence type="ECO:0000313" key="3">
    <source>
        <dbReference type="Proteomes" id="UP000824140"/>
    </source>
</evidence>
<keyword evidence="1" id="KW-0472">Membrane</keyword>
<dbReference type="AlphaFoldDB" id="A0A9D1G382"/>
<feature type="transmembrane region" description="Helical" evidence="1">
    <location>
        <begin position="214"/>
        <end position="240"/>
    </location>
</feature>
<feature type="transmembrane region" description="Helical" evidence="1">
    <location>
        <begin position="184"/>
        <end position="202"/>
    </location>
</feature>
<gene>
    <name evidence="2" type="ORF">IAA84_11610</name>
</gene>
<keyword evidence="1" id="KW-0812">Transmembrane</keyword>
<evidence type="ECO:0000256" key="1">
    <source>
        <dbReference type="SAM" id="Phobius"/>
    </source>
</evidence>
<dbReference type="InterPro" id="IPR037185">
    <property type="entry name" value="EmrE-like"/>
</dbReference>
<feature type="transmembrane region" description="Helical" evidence="1">
    <location>
        <begin position="114"/>
        <end position="139"/>
    </location>
</feature>